<proteinExistence type="inferred from homology"/>
<evidence type="ECO:0000259" key="8">
    <source>
        <dbReference type="PROSITE" id="PS50862"/>
    </source>
</evidence>
<name>A0A6P2D926_9BACT</name>
<dbReference type="GO" id="GO:0005524">
    <property type="term" value="F:ATP binding"/>
    <property type="evidence" value="ECO:0007669"/>
    <property type="project" value="UniProtKB-UniRule"/>
</dbReference>
<feature type="binding site" evidence="7">
    <location>
        <position position="235"/>
    </location>
    <ligand>
        <name>ATP</name>
        <dbReference type="ChEBI" id="CHEBI:30616"/>
    </ligand>
</feature>
<dbReference type="Gene3D" id="3.30.1360.30">
    <property type="entry name" value="GAD-like domain"/>
    <property type="match status" value="1"/>
</dbReference>
<dbReference type="AlphaFoldDB" id="A0A6P2D926"/>
<dbReference type="SUPFAM" id="SSF55681">
    <property type="entry name" value="Class II aaRS and biotin synthetases"/>
    <property type="match status" value="1"/>
</dbReference>
<dbReference type="Pfam" id="PF02938">
    <property type="entry name" value="GAD"/>
    <property type="match status" value="1"/>
</dbReference>
<dbReference type="InterPro" id="IPR047090">
    <property type="entry name" value="AspRS_core"/>
</dbReference>
<feature type="binding site" evidence="7">
    <location>
        <begin position="588"/>
        <end position="591"/>
    </location>
    <ligand>
        <name>ATP</name>
        <dbReference type="ChEBI" id="CHEBI:30616"/>
    </ligand>
</feature>
<dbReference type="PANTHER" id="PTHR22594">
    <property type="entry name" value="ASPARTYL/LYSYL-TRNA SYNTHETASE"/>
    <property type="match status" value="1"/>
</dbReference>
<evidence type="ECO:0000256" key="3">
    <source>
        <dbReference type="ARBA" id="ARBA00022741"/>
    </source>
</evidence>
<dbReference type="InterPro" id="IPR002312">
    <property type="entry name" value="Asp/Asn-tRNA-synth_IIb"/>
</dbReference>
<dbReference type="HAMAP" id="MF_00044">
    <property type="entry name" value="Asp_tRNA_synth_type1"/>
    <property type="match status" value="1"/>
</dbReference>
<dbReference type="NCBIfam" id="NF001750">
    <property type="entry name" value="PRK00476.1"/>
    <property type="match status" value="1"/>
</dbReference>
<dbReference type="Proteomes" id="UP000464178">
    <property type="component" value="Chromosome"/>
</dbReference>
<comment type="catalytic activity">
    <reaction evidence="7">
        <text>tRNA(Asx) + L-aspartate + ATP = L-aspartyl-tRNA(Asx) + AMP + diphosphate</text>
        <dbReference type="Rhea" id="RHEA:18349"/>
        <dbReference type="Rhea" id="RHEA-COMP:9710"/>
        <dbReference type="Rhea" id="RHEA-COMP:9711"/>
        <dbReference type="ChEBI" id="CHEBI:29991"/>
        <dbReference type="ChEBI" id="CHEBI:30616"/>
        <dbReference type="ChEBI" id="CHEBI:33019"/>
        <dbReference type="ChEBI" id="CHEBI:78442"/>
        <dbReference type="ChEBI" id="CHEBI:78516"/>
        <dbReference type="ChEBI" id="CHEBI:456215"/>
        <dbReference type="EC" id="6.1.1.23"/>
    </reaction>
</comment>
<keyword evidence="7" id="KW-0963">Cytoplasm</keyword>
<keyword evidence="4 7" id="KW-0067">ATP-binding</keyword>
<comment type="subcellular location">
    <subcellularLocation>
        <location evidence="7">Cytoplasm</location>
    </subcellularLocation>
</comment>
<dbReference type="InterPro" id="IPR045864">
    <property type="entry name" value="aa-tRNA-synth_II/BPL/LPL"/>
</dbReference>
<feature type="binding site" evidence="7">
    <location>
        <position position="180"/>
    </location>
    <ligand>
        <name>L-aspartate</name>
        <dbReference type="ChEBI" id="CHEBI:29991"/>
    </ligand>
</feature>
<evidence type="ECO:0000313" key="9">
    <source>
        <dbReference type="EMBL" id="VTR96012.1"/>
    </source>
</evidence>
<dbReference type="EC" id="6.1.1.23" evidence="7"/>
<feature type="domain" description="Aminoacyl-transfer RNA synthetases class-II family profile" evidence="8">
    <location>
        <begin position="149"/>
        <end position="622"/>
    </location>
</feature>
<dbReference type="Gene3D" id="2.40.50.140">
    <property type="entry name" value="Nucleic acid-binding proteins"/>
    <property type="match status" value="1"/>
</dbReference>
<accession>A0A6P2D926</accession>
<sequence length="638" mass="71949">MAEWQRTHTCEQLREEHVGQTITLNGWVLTVRDNGHQIFIDLRDRYGLTQVVFNKADNAELFTQAKELKSEWVVSVTGLVRKRLEGAARADISTGEIEVEAKTLRVLNQCPPLPFEISEFGSELANEDLRLQYRYLDLRRRSLQKVLILRHRLCKVIRDYMDAHNFLEVETPLLGKSTPEGARDYLVPSRVFNGEFFALPQSPQLYKQLLMISGYDRYFQIARCLRDEDLRADRQPEFTQLDVEMSFVEREDVTGIMERLAVDIFDKCLGVKLSVPFPRLSYAEAMSKYGCDKPDLRFGLEIADITDIAGASEAQFFKDAVAAGGVIRAINAKGAAAAQDAKKAPLFSNTALKPGGELAKVTETYRAKGLAWLKVEGGKFTGSIEKFFSDELKAKLTERLGAVDGDLLLIVAGPESVVCDALGALRLHLAARLKLYRNWWEEKAEHDESEKKKADAAKKKKENYAPVPFQPRAEHFNFAWVLDFPMFGWDDEEKKWAAMHHPFTAPMDEDLPHFWQNESLGKVRAKAYDMVLNGYEVGGGSIRIHRQDVQSRVFEILGMNPEEAKARFGFLLDALQSGAPPHGGIALGLDRWAMIIAGTTNIRDVIAFPKNQRARDLMTGAPAQVDDRQLKELGVKLS</sequence>
<dbReference type="InterPro" id="IPR004365">
    <property type="entry name" value="NA-bd_OB_tRNA"/>
</dbReference>
<comment type="caution">
    <text evidence="7">Lacks conserved residue(s) required for the propagation of feature annotation.</text>
</comment>
<gene>
    <name evidence="7" type="primary">aspS</name>
    <name evidence="9" type="ORF">SOIL9_17020</name>
</gene>
<dbReference type="InterPro" id="IPR029351">
    <property type="entry name" value="GAD_dom"/>
</dbReference>
<keyword evidence="6 7" id="KW-0030">Aminoacyl-tRNA synthetase</keyword>
<evidence type="ECO:0000256" key="7">
    <source>
        <dbReference type="HAMAP-Rule" id="MF_00044"/>
    </source>
</evidence>
<keyword evidence="10" id="KW-1185">Reference proteome</keyword>
<evidence type="ECO:0000256" key="4">
    <source>
        <dbReference type="ARBA" id="ARBA00022840"/>
    </source>
</evidence>
<feature type="binding site" evidence="7">
    <location>
        <position position="500"/>
    </location>
    <ligand>
        <name>L-aspartate</name>
        <dbReference type="ChEBI" id="CHEBI:29991"/>
    </ligand>
</feature>
<dbReference type="InterPro" id="IPR047089">
    <property type="entry name" value="Asp-tRNA-ligase_1_N"/>
</dbReference>
<evidence type="ECO:0000256" key="6">
    <source>
        <dbReference type="ARBA" id="ARBA00023146"/>
    </source>
</evidence>
<comment type="subunit">
    <text evidence="7">Homodimer.</text>
</comment>
<reference evidence="9 10" key="1">
    <citation type="submission" date="2019-05" db="EMBL/GenBank/DDBJ databases">
        <authorList>
            <consortium name="Science for Life Laboratories"/>
        </authorList>
    </citation>
    <scope>NUCLEOTIDE SEQUENCE [LARGE SCALE GENOMIC DNA]</scope>
    <source>
        <strain evidence="9">Soil9</strain>
    </source>
</reference>
<dbReference type="PRINTS" id="PR01042">
    <property type="entry name" value="TRNASYNTHASP"/>
</dbReference>
<evidence type="ECO:0000313" key="10">
    <source>
        <dbReference type="Proteomes" id="UP000464178"/>
    </source>
</evidence>
<dbReference type="PANTHER" id="PTHR22594:SF5">
    <property type="entry name" value="ASPARTATE--TRNA LIGASE, MITOCHONDRIAL"/>
    <property type="match status" value="1"/>
</dbReference>
<evidence type="ECO:0000256" key="1">
    <source>
        <dbReference type="ARBA" id="ARBA00006303"/>
    </source>
</evidence>
<dbReference type="Pfam" id="PF00152">
    <property type="entry name" value="tRNA-synt_2"/>
    <property type="match status" value="1"/>
</dbReference>
<dbReference type="InterPro" id="IPR004524">
    <property type="entry name" value="Asp-tRNA-ligase_1"/>
</dbReference>
<keyword evidence="5 7" id="KW-0648">Protein biosynthesis</keyword>
<organism evidence="9 10">
    <name type="scientific">Gemmata massiliana</name>
    <dbReference type="NCBI Taxonomy" id="1210884"/>
    <lineage>
        <taxon>Bacteria</taxon>
        <taxon>Pseudomonadati</taxon>
        <taxon>Planctomycetota</taxon>
        <taxon>Planctomycetia</taxon>
        <taxon>Gemmatales</taxon>
        <taxon>Gemmataceae</taxon>
        <taxon>Gemmata</taxon>
    </lineage>
</organism>
<dbReference type="InterPro" id="IPR006195">
    <property type="entry name" value="aa-tRNA-synth_II"/>
</dbReference>
<dbReference type="SUPFAM" id="SSF55261">
    <property type="entry name" value="GAD domain-like"/>
    <property type="match status" value="1"/>
</dbReference>
<feature type="region of interest" description="Aspartate" evidence="7">
    <location>
        <begin position="204"/>
        <end position="207"/>
    </location>
</feature>
<dbReference type="GO" id="GO:0006422">
    <property type="term" value="P:aspartyl-tRNA aminoacylation"/>
    <property type="evidence" value="ECO:0007669"/>
    <property type="project" value="UniProtKB-UniRule"/>
</dbReference>
<evidence type="ECO:0000256" key="5">
    <source>
        <dbReference type="ARBA" id="ARBA00022917"/>
    </source>
</evidence>
<keyword evidence="2 7" id="KW-0436">Ligase</keyword>
<feature type="binding site" evidence="7">
    <location>
        <position position="536"/>
    </location>
    <ligand>
        <name>ATP</name>
        <dbReference type="ChEBI" id="CHEBI:30616"/>
    </ligand>
</feature>
<dbReference type="InterPro" id="IPR004364">
    <property type="entry name" value="Aa-tRNA-synt_II"/>
</dbReference>
<dbReference type="RefSeq" id="WP_162670354.1">
    <property type="nucleotide sequence ID" value="NZ_LR593886.1"/>
</dbReference>
<dbReference type="GO" id="GO:0004815">
    <property type="term" value="F:aspartate-tRNA ligase activity"/>
    <property type="evidence" value="ECO:0007669"/>
    <property type="project" value="UniProtKB-UniRule"/>
</dbReference>
<dbReference type="Gene3D" id="3.30.930.10">
    <property type="entry name" value="Bira Bifunctional Protein, Domain 2"/>
    <property type="match status" value="2"/>
</dbReference>
<protein>
    <recommendedName>
        <fullName evidence="7">Aspartate--tRNA(Asp/Asn) ligase</fullName>
        <ecNumber evidence="7">6.1.1.23</ecNumber>
    </recommendedName>
    <alternativeName>
        <fullName evidence="7">Aspartyl-tRNA synthetase</fullName>
        <shortName evidence="7">AspRS</shortName>
    </alternativeName>
    <alternativeName>
        <fullName evidence="7">Non-discriminating aspartyl-tRNA synthetase</fullName>
        <shortName evidence="7">ND-AspRS</shortName>
    </alternativeName>
</protein>
<feature type="site" description="Important for tRNA non-discrimination" evidence="7">
    <location>
        <position position="86"/>
    </location>
</feature>
<dbReference type="NCBIfam" id="TIGR00459">
    <property type="entry name" value="aspS_bact"/>
    <property type="match status" value="1"/>
</dbReference>
<dbReference type="GO" id="GO:0050560">
    <property type="term" value="F:aspartate-tRNA(Asn) ligase activity"/>
    <property type="evidence" value="ECO:0007669"/>
    <property type="project" value="UniProtKB-EC"/>
</dbReference>
<keyword evidence="3 7" id="KW-0547">Nucleotide-binding</keyword>
<dbReference type="GO" id="GO:0003676">
    <property type="term" value="F:nucleic acid binding"/>
    <property type="evidence" value="ECO:0007669"/>
    <property type="project" value="InterPro"/>
</dbReference>
<dbReference type="CDD" id="cd04317">
    <property type="entry name" value="EcAspRS_like_N"/>
    <property type="match status" value="1"/>
</dbReference>
<dbReference type="InterPro" id="IPR012340">
    <property type="entry name" value="NA-bd_OB-fold"/>
</dbReference>
<comment type="function">
    <text evidence="7">Aspartyl-tRNA synthetase with relaxed tRNA specificity since it is able to aspartylate not only its cognate tRNA(Asp) but also tRNA(Asn). Reaction proceeds in two steps: L-aspartate is first activated by ATP to form Asp-AMP and then transferred to the acceptor end of tRNA(Asp/Asn).</text>
</comment>
<dbReference type="PROSITE" id="PS50862">
    <property type="entry name" value="AA_TRNA_LIGASE_II"/>
    <property type="match status" value="1"/>
</dbReference>
<dbReference type="KEGG" id="gms:SOIL9_17020"/>
<feature type="binding site" evidence="7">
    <location>
        <begin position="226"/>
        <end position="228"/>
    </location>
    <ligand>
        <name>ATP</name>
        <dbReference type="ChEBI" id="CHEBI:30616"/>
    </ligand>
</feature>
<evidence type="ECO:0000256" key="2">
    <source>
        <dbReference type="ARBA" id="ARBA00022598"/>
    </source>
</evidence>
<dbReference type="CDD" id="cd00777">
    <property type="entry name" value="AspRS_core"/>
    <property type="match status" value="1"/>
</dbReference>
<dbReference type="EMBL" id="LR593886">
    <property type="protein sequence ID" value="VTR96012.1"/>
    <property type="molecule type" value="Genomic_DNA"/>
</dbReference>
<dbReference type="SUPFAM" id="SSF50249">
    <property type="entry name" value="Nucleic acid-binding proteins"/>
    <property type="match status" value="1"/>
</dbReference>
<comment type="similarity">
    <text evidence="1 7">Belongs to the class-II aminoacyl-tRNA synthetase family. Type 1 subfamily.</text>
</comment>
<feature type="binding site" evidence="7">
    <location>
        <position position="226"/>
    </location>
    <ligand>
        <name>L-aspartate</name>
        <dbReference type="ChEBI" id="CHEBI:29991"/>
    </ligand>
</feature>
<dbReference type="InterPro" id="IPR004115">
    <property type="entry name" value="GAD-like_sf"/>
</dbReference>
<feature type="binding site" evidence="7">
    <location>
        <position position="543"/>
    </location>
    <ligand>
        <name>L-aspartate</name>
        <dbReference type="ChEBI" id="CHEBI:29991"/>
    </ligand>
</feature>
<dbReference type="Pfam" id="PF01336">
    <property type="entry name" value="tRNA_anti-codon"/>
    <property type="match status" value="1"/>
</dbReference>
<dbReference type="GO" id="GO:0005737">
    <property type="term" value="C:cytoplasm"/>
    <property type="evidence" value="ECO:0007669"/>
    <property type="project" value="UniProtKB-SubCell"/>
</dbReference>